<gene>
    <name evidence="1" type="ORF">A9C11_06885</name>
</gene>
<dbReference type="Pfam" id="PF02498">
    <property type="entry name" value="Bro-N"/>
    <property type="match status" value="1"/>
</dbReference>
<evidence type="ECO:0000313" key="2">
    <source>
        <dbReference type="Proteomes" id="UP000077748"/>
    </source>
</evidence>
<evidence type="ECO:0000313" key="1">
    <source>
        <dbReference type="EMBL" id="ANI13728.1"/>
    </source>
</evidence>
<dbReference type="KEGG" id="pcq:PcP3B5_13760"/>
<proteinExistence type="predicted"/>
<dbReference type="InterPro" id="IPR003497">
    <property type="entry name" value="BRO_N_domain"/>
</dbReference>
<dbReference type="STRING" id="53408.A9C11_06885"/>
<dbReference type="GeneID" id="72994542"/>
<dbReference type="SMART" id="SM01040">
    <property type="entry name" value="Bro-N"/>
    <property type="match status" value="1"/>
</dbReference>
<dbReference type="PANTHER" id="PTHR36180">
    <property type="entry name" value="DNA-BINDING PROTEIN-RELATED-RELATED"/>
    <property type="match status" value="1"/>
</dbReference>
<dbReference type="PROSITE" id="PS51750">
    <property type="entry name" value="BRO_N"/>
    <property type="match status" value="1"/>
</dbReference>
<organism evidence="1 2">
    <name type="scientific">Pseudomonas citronellolis</name>
    <dbReference type="NCBI Taxonomy" id="53408"/>
    <lineage>
        <taxon>Bacteria</taxon>
        <taxon>Pseudomonadati</taxon>
        <taxon>Pseudomonadota</taxon>
        <taxon>Gammaproteobacteria</taxon>
        <taxon>Pseudomonadales</taxon>
        <taxon>Pseudomonadaceae</taxon>
        <taxon>Pseudomonas</taxon>
    </lineage>
</organism>
<dbReference type="Proteomes" id="UP000077748">
    <property type="component" value="Chromosome"/>
</dbReference>
<dbReference type="EMBL" id="CP015878">
    <property type="protein sequence ID" value="ANI13728.1"/>
    <property type="molecule type" value="Genomic_DNA"/>
</dbReference>
<reference evidence="1 2" key="1">
    <citation type="submission" date="2016-05" db="EMBL/GenBank/DDBJ databases">
        <title>Genome Sequence of Pseudomonas citronellolis Strain SJTE-3, an Estrogens and Persistent Organic Pollutants degradation strain.</title>
        <authorList>
            <person name="Liang R."/>
        </authorList>
    </citation>
    <scope>NUCLEOTIDE SEQUENCE [LARGE SCALE GENOMIC DNA]</scope>
    <source>
        <strain evidence="1 2">SJTE-3</strain>
    </source>
</reference>
<dbReference type="AlphaFoldDB" id="A0A127MNS2"/>
<name>A0A127MNS2_9PSED</name>
<dbReference type="PANTHER" id="PTHR36180:SF2">
    <property type="entry name" value="BRO FAMILY PROTEIN"/>
    <property type="match status" value="1"/>
</dbReference>
<accession>A0A127MNS2</accession>
<dbReference type="RefSeq" id="WP_043272468.1">
    <property type="nucleotide sequence ID" value="NZ_BDGS01000001.1"/>
</dbReference>
<protein>
    <submittedName>
        <fullName evidence="1">Phage antirepressor</fullName>
    </submittedName>
</protein>
<sequence length="164" mass="18735">MHDAYTATTFLRHNRPLRGLLIDDQPWFVAHDLARLLGLHHPQALARRLDAHEARSVLLCAASGAEEWLEVVNEAALYKALIRFGHPENRALGRWLGEQVIPLLRDQGRVDPQRPRRVLMSWRSQRVTLLDWQGELWVPLQQLPTFSPCSGEGSGWLGRLRASL</sequence>